<name>A0ABR2L4J7_9EUKA</name>
<proteinExistence type="predicted"/>
<keyword evidence="2" id="KW-1185">Reference proteome</keyword>
<organism evidence="1 2">
    <name type="scientific">Tritrichomonas musculus</name>
    <dbReference type="NCBI Taxonomy" id="1915356"/>
    <lineage>
        <taxon>Eukaryota</taxon>
        <taxon>Metamonada</taxon>
        <taxon>Parabasalia</taxon>
        <taxon>Tritrichomonadida</taxon>
        <taxon>Tritrichomonadidae</taxon>
        <taxon>Tritrichomonas</taxon>
    </lineage>
</organism>
<dbReference type="Proteomes" id="UP001470230">
    <property type="component" value="Unassembled WGS sequence"/>
</dbReference>
<evidence type="ECO:0000313" key="2">
    <source>
        <dbReference type="Proteomes" id="UP001470230"/>
    </source>
</evidence>
<accession>A0ABR2L4J7</accession>
<protein>
    <submittedName>
        <fullName evidence="1">Uncharacterized protein</fullName>
    </submittedName>
</protein>
<sequence length="167" mass="20044">MEDINTFQFYEEDFSQQDNTSIQPSSPFYYSDNLFQFGQENMESFDYYGLGSPAENTGPNPYMPSMYPPRPSIQPMVPHTAPQRPFFYKQIRLERKYQKRNFDLFYDTLDKDTYTIDEILPLFNNFFNTNVSKKALGQITEFKEKFCKGRHLYNNKQITVYKKREFK</sequence>
<reference evidence="1 2" key="1">
    <citation type="submission" date="2024-04" db="EMBL/GenBank/DDBJ databases">
        <title>Tritrichomonas musculus Genome.</title>
        <authorList>
            <person name="Alves-Ferreira E."/>
            <person name="Grigg M."/>
            <person name="Lorenzi H."/>
            <person name="Galac M."/>
        </authorList>
    </citation>
    <scope>NUCLEOTIDE SEQUENCE [LARGE SCALE GENOMIC DNA]</scope>
    <source>
        <strain evidence="1 2">EAF2021</strain>
    </source>
</reference>
<gene>
    <name evidence="1" type="ORF">M9Y10_000564</name>
</gene>
<evidence type="ECO:0000313" key="1">
    <source>
        <dbReference type="EMBL" id="KAK8898285.1"/>
    </source>
</evidence>
<comment type="caution">
    <text evidence="1">The sequence shown here is derived from an EMBL/GenBank/DDBJ whole genome shotgun (WGS) entry which is preliminary data.</text>
</comment>
<dbReference type="EMBL" id="JAPFFF010000001">
    <property type="protein sequence ID" value="KAK8898285.1"/>
    <property type="molecule type" value="Genomic_DNA"/>
</dbReference>